<evidence type="ECO:0000256" key="3">
    <source>
        <dbReference type="ARBA" id="ARBA00022515"/>
    </source>
</evidence>
<dbReference type="FunFam" id="3.90.920.10:FF:000002">
    <property type="entry name" value="DNA primase"/>
    <property type="match status" value="1"/>
</dbReference>
<dbReference type="EMBL" id="ML996086">
    <property type="protein sequence ID" value="KAF2152692.1"/>
    <property type="molecule type" value="Genomic_DNA"/>
</dbReference>
<dbReference type="InterPro" id="IPR014052">
    <property type="entry name" value="DNA_primase_ssu_euk/arc"/>
</dbReference>
<evidence type="ECO:0000313" key="11">
    <source>
        <dbReference type="EMBL" id="KAF2152692.1"/>
    </source>
</evidence>
<dbReference type="EC" id="2.7.7.-" evidence="9"/>
<keyword evidence="8" id="KW-0804">Transcription</keyword>
<reference evidence="11" key="1">
    <citation type="journal article" date="2020" name="Stud. Mycol.">
        <title>101 Dothideomycetes genomes: a test case for predicting lifestyles and emergence of pathogens.</title>
        <authorList>
            <person name="Haridas S."/>
            <person name="Albert R."/>
            <person name="Binder M."/>
            <person name="Bloem J."/>
            <person name="Labutti K."/>
            <person name="Salamov A."/>
            <person name="Andreopoulos B."/>
            <person name="Baker S."/>
            <person name="Barry K."/>
            <person name="Bills G."/>
            <person name="Bluhm B."/>
            <person name="Cannon C."/>
            <person name="Castanera R."/>
            <person name="Culley D."/>
            <person name="Daum C."/>
            <person name="Ezra D."/>
            <person name="Gonzalez J."/>
            <person name="Henrissat B."/>
            <person name="Kuo A."/>
            <person name="Liang C."/>
            <person name="Lipzen A."/>
            <person name="Lutzoni F."/>
            <person name="Magnuson J."/>
            <person name="Mondo S."/>
            <person name="Nolan M."/>
            <person name="Ohm R."/>
            <person name="Pangilinan J."/>
            <person name="Park H.-J."/>
            <person name="Ramirez L."/>
            <person name="Alfaro M."/>
            <person name="Sun H."/>
            <person name="Tritt A."/>
            <person name="Yoshinaga Y."/>
            <person name="Zwiers L.-H."/>
            <person name="Turgeon B."/>
            <person name="Goodwin S."/>
            <person name="Spatafora J."/>
            <person name="Crous P."/>
            <person name="Grigoriev I."/>
        </authorList>
    </citation>
    <scope>NUCLEOTIDE SEQUENCE</scope>
    <source>
        <strain evidence="11">CBS 260.36</strain>
    </source>
</reference>
<feature type="compositionally biased region" description="Low complexity" evidence="10">
    <location>
        <begin position="12"/>
        <end position="23"/>
    </location>
</feature>
<comment type="caution">
    <text evidence="11">The sequence shown here is derived from an EMBL/GenBank/DDBJ whole genome shotgun (WGS) entry which is preliminary data.</text>
</comment>
<dbReference type="GO" id="GO:0046872">
    <property type="term" value="F:metal ion binding"/>
    <property type="evidence" value="ECO:0007669"/>
    <property type="project" value="UniProtKB-KW"/>
</dbReference>
<feature type="compositionally biased region" description="Polar residues" evidence="10">
    <location>
        <begin position="48"/>
        <end position="61"/>
    </location>
</feature>
<dbReference type="Gene3D" id="3.90.920.10">
    <property type="entry name" value="DNA primase, PRIM domain"/>
    <property type="match status" value="1"/>
</dbReference>
<dbReference type="NCBIfam" id="TIGR00335">
    <property type="entry name" value="primase_sml"/>
    <property type="match status" value="1"/>
</dbReference>
<evidence type="ECO:0000256" key="6">
    <source>
        <dbReference type="ARBA" id="ARBA00022705"/>
    </source>
</evidence>
<evidence type="ECO:0000256" key="10">
    <source>
        <dbReference type="SAM" id="MobiDB-lite"/>
    </source>
</evidence>
<dbReference type="GO" id="GO:0005658">
    <property type="term" value="C:alpha DNA polymerase:primase complex"/>
    <property type="evidence" value="ECO:0007669"/>
    <property type="project" value="UniProtKB-ARBA"/>
</dbReference>
<keyword evidence="7" id="KW-0479">Metal-binding</keyword>
<dbReference type="GO" id="GO:0003899">
    <property type="term" value="F:DNA-directed RNA polymerase activity"/>
    <property type="evidence" value="ECO:0007669"/>
    <property type="project" value="InterPro"/>
</dbReference>
<evidence type="ECO:0000313" key="12">
    <source>
        <dbReference type="Proteomes" id="UP000799439"/>
    </source>
</evidence>
<dbReference type="GO" id="GO:0006269">
    <property type="term" value="P:DNA replication, synthesis of primer"/>
    <property type="evidence" value="ECO:0007669"/>
    <property type="project" value="UniProtKB-KW"/>
</dbReference>
<dbReference type="Pfam" id="PF01896">
    <property type="entry name" value="DNA_primase_S"/>
    <property type="match status" value="1"/>
</dbReference>
<name>A0A9P4IZE7_9PEZI</name>
<organism evidence="11 12">
    <name type="scientific">Myriangium duriaei CBS 260.36</name>
    <dbReference type="NCBI Taxonomy" id="1168546"/>
    <lineage>
        <taxon>Eukaryota</taxon>
        <taxon>Fungi</taxon>
        <taxon>Dikarya</taxon>
        <taxon>Ascomycota</taxon>
        <taxon>Pezizomycotina</taxon>
        <taxon>Dothideomycetes</taxon>
        <taxon>Dothideomycetidae</taxon>
        <taxon>Myriangiales</taxon>
        <taxon>Myriangiaceae</taxon>
        <taxon>Myriangium</taxon>
    </lineage>
</organism>
<protein>
    <recommendedName>
        <fullName evidence="9">DNA primase</fullName>
        <ecNumber evidence="9">2.7.7.-</ecNumber>
    </recommendedName>
</protein>
<accession>A0A9P4IZE7</accession>
<dbReference type="InterPro" id="IPR002755">
    <property type="entry name" value="DNA_primase_S"/>
</dbReference>
<feature type="compositionally biased region" description="Polar residues" evidence="10">
    <location>
        <begin position="1"/>
        <end position="11"/>
    </location>
</feature>
<dbReference type="AlphaFoldDB" id="A0A9P4IZE7"/>
<evidence type="ECO:0000256" key="9">
    <source>
        <dbReference type="RuleBase" id="RU003514"/>
    </source>
</evidence>
<dbReference type="Proteomes" id="UP000799439">
    <property type="component" value="Unassembled WGS sequence"/>
</dbReference>
<evidence type="ECO:0000256" key="7">
    <source>
        <dbReference type="ARBA" id="ARBA00022723"/>
    </source>
</evidence>
<dbReference type="CDD" id="cd04860">
    <property type="entry name" value="AE_Prim_S"/>
    <property type="match status" value="1"/>
</dbReference>
<keyword evidence="4 9" id="KW-0808">Transferase</keyword>
<proteinExistence type="inferred from homology"/>
<dbReference type="PANTHER" id="PTHR10536">
    <property type="entry name" value="DNA PRIMASE SMALL SUBUNIT"/>
    <property type="match status" value="1"/>
</dbReference>
<evidence type="ECO:0000256" key="4">
    <source>
        <dbReference type="ARBA" id="ARBA00022679"/>
    </source>
</evidence>
<gene>
    <name evidence="11" type="ORF">K461DRAFT_225934</name>
</gene>
<sequence>MSEAVPQQAQPSTQTDADSTQSSLPQSKTNLEGMFDDDGSDDEFSSSAPQKSSQTVPQAISASDPDTLLSFYSRLFPFRSLFQWLNASPTPSPQFTNREFAFVLPNDAYIRYQSFPTADALRKQCLQMTPVRFEIGPQYSLNPRDRKTVRKQGAFRPVAKELVFDIDMTDYDEIRTCCSKAQICPKCWEYMTAAIKVLDRALREDFGFKHLLWVYSGRRGVHCWVSDRRARQMDDATRRSVAGYMEVLRGGQKKVSLRRPLHPHIERSLTLLNPHFSSLLSSQDPFLTPAQSTRLLSLIPDSTLTSALEKKWASTPSRPSAQKWNDIDALASSGSLSITPRALADAKQDIRLEHTYPRLDAEVSKKLNHLLKSPFVVHPGTGRVCVPIDPSKAEEFDPFSVPTVQQLLGEIDDWQQEDGGEAKEVQDWQKTSLRPYVEYFKRFVDGLVKDEMVEKKRGREEEGAGGLEF</sequence>
<comment type="similarity">
    <text evidence="1 9">Belongs to the eukaryotic-type primase small subunit family.</text>
</comment>
<dbReference type="SUPFAM" id="SSF56747">
    <property type="entry name" value="Prim-pol domain"/>
    <property type="match status" value="1"/>
</dbReference>
<evidence type="ECO:0000256" key="5">
    <source>
        <dbReference type="ARBA" id="ARBA00022695"/>
    </source>
</evidence>
<keyword evidence="5" id="KW-0548">Nucleotidyltransferase</keyword>
<evidence type="ECO:0000256" key="1">
    <source>
        <dbReference type="ARBA" id="ARBA00009762"/>
    </source>
</evidence>
<keyword evidence="6 9" id="KW-0235">DNA replication</keyword>
<dbReference type="OrthoDB" id="19606at2759"/>
<keyword evidence="2 9" id="KW-0240">DNA-directed RNA polymerase</keyword>
<evidence type="ECO:0000256" key="8">
    <source>
        <dbReference type="ARBA" id="ARBA00023163"/>
    </source>
</evidence>
<evidence type="ECO:0000256" key="2">
    <source>
        <dbReference type="ARBA" id="ARBA00022478"/>
    </source>
</evidence>
<keyword evidence="12" id="KW-1185">Reference proteome</keyword>
<feature type="compositionally biased region" description="Acidic residues" evidence="10">
    <location>
        <begin position="34"/>
        <end position="44"/>
    </location>
</feature>
<feature type="region of interest" description="Disordered" evidence="10">
    <location>
        <begin position="1"/>
        <end position="61"/>
    </location>
</feature>
<keyword evidence="3 9" id="KW-0639">Primosome</keyword>